<reference evidence="2 3" key="1">
    <citation type="submission" date="2019-04" db="EMBL/GenBank/DDBJ databases">
        <title>Sphingomonas psychrotolerans sp. nov., isolated from soil in the Tianshan Mountains, Xinjiang, China.</title>
        <authorList>
            <person name="Luo Y."/>
            <person name="Sheng H."/>
        </authorList>
    </citation>
    <scope>NUCLEOTIDE SEQUENCE [LARGE SCALE GENOMIC DNA]</scope>
    <source>
        <strain evidence="2 3">KIS18-15</strain>
    </source>
</reference>
<dbReference type="AlphaFoldDB" id="A0A4S1WMI2"/>
<name>A0A4S1WMI2_9SPHN</name>
<keyword evidence="3" id="KW-1185">Reference proteome</keyword>
<evidence type="ECO:0000313" key="2">
    <source>
        <dbReference type="EMBL" id="TGX44471.1"/>
    </source>
</evidence>
<sequence length="63" mass="7213">MINATMFDPFATTTSQRRGRAASHEDELRHFEICPMCSQAVDRRDIYAVMHHLPVGHAPRPVH</sequence>
<dbReference type="OrthoDB" id="8101010at2"/>
<dbReference type="RefSeq" id="WP_135983487.1">
    <property type="nucleotide sequence ID" value="NZ_JAASQM010000002.1"/>
</dbReference>
<comment type="caution">
    <text evidence="2">The sequence shown here is derived from an EMBL/GenBank/DDBJ whole genome shotgun (WGS) entry which is preliminary data.</text>
</comment>
<feature type="region of interest" description="Disordered" evidence="1">
    <location>
        <begin position="1"/>
        <end position="25"/>
    </location>
</feature>
<protein>
    <submittedName>
        <fullName evidence="2">Uncharacterized protein</fullName>
    </submittedName>
</protein>
<evidence type="ECO:0000256" key="1">
    <source>
        <dbReference type="SAM" id="MobiDB-lite"/>
    </source>
</evidence>
<gene>
    <name evidence="2" type="ORF">E5A74_06735</name>
</gene>
<proteinExistence type="predicted"/>
<organism evidence="2 3">
    <name type="scientific">Sphingomonas naasensis</name>
    <dbReference type="NCBI Taxonomy" id="1344951"/>
    <lineage>
        <taxon>Bacteria</taxon>
        <taxon>Pseudomonadati</taxon>
        <taxon>Pseudomonadota</taxon>
        <taxon>Alphaproteobacteria</taxon>
        <taxon>Sphingomonadales</taxon>
        <taxon>Sphingomonadaceae</taxon>
        <taxon>Sphingomonas</taxon>
    </lineage>
</organism>
<dbReference type="Proteomes" id="UP000309848">
    <property type="component" value="Unassembled WGS sequence"/>
</dbReference>
<accession>A0A4S1WMI2</accession>
<dbReference type="EMBL" id="SRXU01000002">
    <property type="protein sequence ID" value="TGX44471.1"/>
    <property type="molecule type" value="Genomic_DNA"/>
</dbReference>
<evidence type="ECO:0000313" key="3">
    <source>
        <dbReference type="Proteomes" id="UP000309848"/>
    </source>
</evidence>